<dbReference type="GO" id="GO:0044716">
    <property type="term" value="F:8-oxo-GDP phosphatase activity"/>
    <property type="evidence" value="ECO:0007669"/>
    <property type="project" value="TreeGrafter"/>
</dbReference>
<dbReference type="InterPro" id="IPR047127">
    <property type="entry name" value="MutT-like"/>
</dbReference>
<evidence type="ECO:0000256" key="10">
    <source>
        <dbReference type="ARBA" id="ARBA00035861"/>
    </source>
</evidence>
<keyword evidence="8" id="KW-0460">Magnesium</keyword>
<evidence type="ECO:0000256" key="9">
    <source>
        <dbReference type="ARBA" id="ARBA00023204"/>
    </source>
</evidence>
<evidence type="ECO:0000256" key="12">
    <source>
        <dbReference type="ARBA" id="ARBA00038905"/>
    </source>
</evidence>
<evidence type="ECO:0000256" key="1">
    <source>
        <dbReference type="ARBA" id="ARBA00001946"/>
    </source>
</evidence>
<evidence type="ECO:0000256" key="14">
    <source>
        <dbReference type="ARBA" id="ARBA00041592"/>
    </source>
</evidence>
<comment type="catalytic activity">
    <reaction evidence="10">
        <text>8-oxo-dGTP + H2O = 8-oxo-dGMP + diphosphate + H(+)</text>
        <dbReference type="Rhea" id="RHEA:31575"/>
        <dbReference type="ChEBI" id="CHEBI:15377"/>
        <dbReference type="ChEBI" id="CHEBI:15378"/>
        <dbReference type="ChEBI" id="CHEBI:33019"/>
        <dbReference type="ChEBI" id="CHEBI:63224"/>
        <dbReference type="ChEBI" id="CHEBI:77896"/>
        <dbReference type="EC" id="3.6.1.55"/>
    </reaction>
</comment>
<evidence type="ECO:0000313" key="19">
    <source>
        <dbReference type="EMBL" id="BBF23214.1"/>
    </source>
</evidence>
<dbReference type="Pfam" id="PF00293">
    <property type="entry name" value="NUDIX"/>
    <property type="match status" value="1"/>
</dbReference>
<sequence length="164" mass="18567">MNATKATNEMTETNRTTEPRAATDTPRKRIEVVAAIIRHEGRILAAQRGYGEFKDGWEFPGGKTEPGETPERALVREIEEELAVRVKPEVLLTTVEYDYPTFHLTMHCFLSTIEAGEIEMKEHEALRWLAPDELDRVEWLPADVEVVEKLKAHLALDAGATENL</sequence>
<dbReference type="Proteomes" id="UP000271003">
    <property type="component" value="Chromosome"/>
</dbReference>
<evidence type="ECO:0000256" key="8">
    <source>
        <dbReference type="ARBA" id="ARBA00022842"/>
    </source>
</evidence>
<keyword evidence="7" id="KW-0378">Hydrolase</keyword>
<dbReference type="InterPro" id="IPR020476">
    <property type="entry name" value="Nudix_hydrolase"/>
</dbReference>
<dbReference type="CDD" id="cd03425">
    <property type="entry name" value="NUDIX_MutT_NudA_like"/>
    <property type="match status" value="1"/>
</dbReference>
<dbReference type="KEGG" id="sutt:SUTMEG_11050"/>
<dbReference type="AlphaFoldDB" id="A0A2Z6IA24"/>
<evidence type="ECO:0000259" key="18">
    <source>
        <dbReference type="PROSITE" id="PS51462"/>
    </source>
</evidence>
<dbReference type="EMBL" id="AP018786">
    <property type="protein sequence ID" value="BBF23214.1"/>
    <property type="molecule type" value="Genomic_DNA"/>
</dbReference>
<dbReference type="PRINTS" id="PR00502">
    <property type="entry name" value="NUDIXFAMILY"/>
</dbReference>
<dbReference type="GO" id="GO:0006260">
    <property type="term" value="P:DNA replication"/>
    <property type="evidence" value="ECO:0007669"/>
    <property type="project" value="UniProtKB-KW"/>
</dbReference>
<dbReference type="PANTHER" id="PTHR47707">
    <property type="entry name" value="8-OXO-DGTP DIPHOSPHATASE"/>
    <property type="match status" value="1"/>
</dbReference>
<feature type="compositionally biased region" description="Low complexity" evidence="17">
    <location>
        <begin position="7"/>
        <end position="16"/>
    </location>
</feature>
<evidence type="ECO:0000256" key="6">
    <source>
        <dbReference type="ARBA" id="ARBA00022763"/>
    </source>
</evidence>
<evidence type="ECO:0000256" key="16">
    <source>
        <dbReference type="ARBA" id="ARBA00042798"/>
    </source>
</evidence>
<evidence type="ECO:0000256" key="5">
    <source>
        <dbReference type="ARBA" id="ARBA00022723"/>
    </source>
</evidence>
<evidence type="ECO:0000256" key="11">
    <source>
        <dbReference type="ARBA" id="ARBA00036904"/>
    </source>
</evidence>
<evidence type="ECO:0000256" key="2">
    <source>
        <dbReference type="ARBA" id="ARBA00005582"/>
    </source>
</evidence>
<evidence type="ECO:0000256" key="7">
    <source>
        <dbReference type="ARBA" id="ARBA00022801"/>
    </source>
</evidence>
<dbReference type="InterPro" id="IPR000086">
    <property type="entry name" value="NUDIX_hydrolase_dom"/>
</dbReference>
<dbReference type="PROSITE" id="PS51462">
    <property type="entry name" value="NUDIX"/>
    <property type="match status" value="1"/>
</dbReference>
<dbReference type="GO" id="GO:0008413">
    <property type="term" value="F:8-oxo-7,8-dihydroguanosine triphosphate pyrophosphatase activity"/>
    <property type="evidence" value="ECO:0007669"/>
    <property type="project" value="TreeGrafter"/>
</dbReference>
<evidence type="ECO:0000256" key="13">
    <source>
        <dbReference type="ARBA" id="ARBA00040794"/>
    </source>
</evidence>
<feature type="region of interest" description="Disordered" evidence="17">
    <location>
        <begin position="1"/>
        <end position="26"/>
    </location>
</feature>
<comment type="cofactor">
    <cofactor evidence="1">
        <name>Mg(2+)</name>
        <dbReference type="ChEBI" id="CHEBI:18420"/>
    </cofactor>
</comment>
<keyword evidence="9" id="KW-0234">DNA repair</keyword>
<evidence type="ECO:0000256" key="3">
    <source>
        <dbReference type="ARBA" id="ARBA00022457"/>
    </source>
</evidence>
<protein>
    <recommendedName>
        <fullName evidence="13">8-oxo-dGTP diphosphatase</fullName>
        <ecNumber evidence="12">3.6.1.55</ecNumber>
    </recommendedName>
    <alternativeName>
        <fullName evidence="16">7,8-dihydro-8-oxoguanine-triphosphatase</fullName>
    </alternativeName>
    <alternativeName>
        <fullName evidence="15">Mutator protein MutT</fullName>
    </alternativeName>
    <alternativeName>
        <fullName evidence="14">dGTP pyrophosphohydrolase</fullName>
    </alternativeName>
</protein>
<comment type="catalytic activity">
    <reaction evidence="11">
        <text>8-oxo-GTP + H2O = 8-oxo-GMP + diphosphate + H(+)</text>
        <dbReference type="Rhea" id="RHEA:67616"/>
        <dbReference type="ChEBI" id="CHEBI:15377"/>
        <dbReference type="ChEBI" id="CHEBI:15378"/>
        <dbReference type="ChEBI" id="CHEBI:33019"/>
        <dbReference type="ChEBI" id="CHEBI:143553"/>
        <dbReference type="ChEBI" id="CHEBI:145694"/>
    </reaction>
</comment>
<accession>A0A2Z6IA24</accession>
<proteinExistence type="inferred from homology"/>
<keyword evidence="5" id="KW-0479">Metal-binding</keyword>
<evidence type="ECO:0000313" key="20">
    <source>
        <dbReference type="Proteomes" id="UP000271003"/>
    </source>
</evidence>
<dbReference type="Gene3D" id="3.90.79.10">
    <property type="entry name" value="Nucleoside Triphosphate Pyrophosphohydrolase"/>
    <property type="match status" value="1"/>
</dbReference>
<dbReference type="GO" id="GO:0044715">
    <property type="term" value="F:8-oxo-dGDP phosphatase activity"/>
    <property type="evidence" value="ECO:0007669"/>
    <property type="project" value="TreeGrafter"/>
</dbReference>
<comment type="similarity">
    <text evidence="2">Belongs to the Nudix hydrolase family.</text>
</comment>
<dbReference type="InterPro" id="IPR015797">
    <property type="entry name" value="NUDIX_hydrolase-like_dom_sf"/>
</dbReference>
<dbReference type="EC" id="3.6.1.55" evidence="12"/>
<keyword evidence="4" id="KW-0235">DNA replication</keyword>
<dbReference type="SUPFAM" id="SSF55811">
    <property type="entry name" value="Nudix"/>
    <property type="match status" value="1"/>
</dbReference>
<feature type="domain" description="Nudix hydrolase" evidence="18">
    <location>
        <begin position="28"/>
        <end position="154"/>
    </location>
</feature>
<keyword evidence="3" id="KW-0515">Mutator protein</keyword>
<dbReference type="PANTHER" id="PTHR47707:SF1">
    <property type="entry name" value="NUDIX HYDROLASE FAMILY PROTEIN"/>
    <property type="match status" value="1"/>
</dbReference>
<evidence type="ECO:0000256" key="4">
    <source>
        <dbReference type="ARBA" id="ARBA00022705"/>
    </source>
</evidence>
<organism evidence="19 20">
    <name type="scientific">Sutterella megalosphaeroides</name>
    <dbReference type="NCBI Taxonomy" id="2494234"/>
    <lineage>
        <taxon>Bacteria</taxon>
        <taxon>Pseudomonadati</taxon>
        <taxon>Pseudomonadota</taxon>
        <taxon>Betaproteobacteria</taxon>
        <taxon>Burkholderiales</taxon>
        <taxon>Sutterellaceae</taxon>
        <taxon>Sutterella</taxon>
    </lineage>
</organism>
<name>A0A2Z6IA24_9BURK</name>
<dbReference type="GO" id="GO:0046872">
    <property type="term" value="F:metal ion binding"/>
    <property type="evidence" value="ECO:0007669"/>
    <property type="project" value="UniProtKB-KW"/>
</dbReference>
<gene>
    <name evidence="19" type="primary">mutT</name>
    <name evidence="19" type="ORF">SUTMEG_11050</name>
</gene>
<dbReference type="GO" id="GO:0035539">
    <property type="term" value="F:8-oxo-7,8-dihydrodeoxyguanosine triphosphate pyrophosphatase activity"/>
    <property type="evidence" value="ECO:0007669"/>
    <property type="project" value="UniProtKB-EC"/>
</dbReference>
<evidence type="ECO:0000256" key="15">
    <source>
        <dbReference type="ARBA" id="ARBA00041979"/>
    </source>
</evidence>
<dbReference type="GO" id="GO:0006281">
    <property type="term" value="P:DNA repair"/>
    <property type="evidence" value="ECO:0007669"/>
    <property type="project" value="UniProtKB-KW"/>
</dbReference>
<reference evidence="19 20" key="1">
    <citation type="journal article" date="2018" name="Int. J. Syst. Evol. Microbiol.">
        <title>Mesosutterella multiformis gen. nov., sp. nov., a member of the family Sutterellaceae and Sutterella megalosphaeroides sp. nov., isolated from human faeces.</title>
        <authorList>
            <person name="Sakamoto M."/>
            <person name="Ikeyama N."/>
            <person name="Kunihiro T."/>
            <person name="Iino T."/>
            <person name="Yuki M."/>
            <person name="Ohkuma M."/>
        </authorList>
    </citation>
    <scope>NUCLEOTIDE SEQUENCE [LARGE SCALE GENOMIC DNA]</scope>
    <source>
        <strain evidence="19 20">6FBBBH3</strain>
    </source>
</reference>
<keyword evidence="6" id="KW-0227">DNA damage</keyword>
<evidence type="ECO:0000256" key="17">
    <source>
        <dbReference type="SAM" id="MobiDB-lite"/>
    </source>
</evidence>
<keyword evidence="20" id="KW-1185">Reference proteome</keyword>